<gene>
    <name evidence="1" type="ORF">ACD_2C00119G0010</name>
</gene>
<evidence type="ECO:0000313" key="1">
    <source>
        <dbReference type="EMBL" id="EKE29699.1"/>
    </source>
</evidence>
<accession>K2GH17</accession>
<sequence length="67" mass="8199">MWEKIKKGWEECDRMKIEWDKAVDPEKWEEFGSVRELVAGRWCEGCAKFFKCKIMNALEKKDRKRWA</sequence>
<name>K2GH17_9BACT</name>
<proteinExistence type="predicted"/>
<organism evidence="1">
    <name type="scientific">uncultured bacterium</name>
    <name type="common">gcode 4</name>
    <dbReference type="NCBI Taxonomy" id="1234023"/>
    <lineage>
        <taxon>Bacteria</taxon>
        <taxon>environmental samples</taxon>
    </lineage>
</organism>
<dbReference type="EMBL" id="AMFJ01000119">
    <property type="protein sequence ID" value="EKE29699.1"/>
    <property type="molecule type" value="Genomic_DNA"/>
</dbReference>
<protein>
    <submittedName>
        <fullName evidence="1">Uncharacterized protein</fullName>
    </submittedName>
</protein>
<comment type="caution">
    <text evidence="1">The sequence shown here is derived from an EMBL/GenBank/DDBJ whole genome shotgun (WGS) entry which is preliminary data.</text>
</comment>
<dbReference type="AlphaFoldDB" id="K2GH17"/>
<reference evidence="1" key="1">
    <citation type="journal article" date="2012" name="Science">
        <title>Fermentation, hydrogen, and sulfur metabolism in multiple uncultivated bacterial phyla.</title>
        <authorList>
            <person name="Wrighton K.C."/>
            <person name="Thomas B.C."/>
            <person name="Sharon I."/>
            <person name="Miller C.S."/>
            <person name="Castelle C.J."/>
            <person name="VerBerkmoes N.C."/>
            <person name="Wilkins M.J."/>
            <person name="Hettich R.L."/>
            <person name="Lipton M.S."/>
            <person name="Williams K.H."/>
            <person name="Long P.E."/>
            <person name="Banfield J.F."/>
        </authorList>
    </citation>
    <scope>NUCLEOTIDE SEQUENCE [LARGE SCALE GENOMIC DNA]</scope>
</reference>